<feature type="domain" description="OmpR/PhoB-type" evidence="9">
    <location>
        <begin position="124"/>
        <end position="222"/>
    </location>
</feature>
<evidence type="ECO:0000256" key="4">
    <source>
        <dbReference type="ARBA" id="ARBA00023125"/>
    </source>
</evidence>
<dbReference type="SMART" id="SM00448">
    <property type="entry name" value="REC"/>
    <property type="match status" value="1"/>
</dbReference>
<feature type="DNA-binding region" description="OmpR/PhoB-type" evidence="7">
    <location>
        <begin position="124"/>
        <end position="222"/>
    </location>
</feature>
<evidence type="ECO:0000256" key="5">
    <source>
        <dbReference type="ARBA" id="ARBA00023163"/>
    </source>
</evidence>
<dbReference type="InterPro" id="IPR036388">
    <property type="entry name" value="WH-like_DNA-bd_sf"/>
</dbReference>
<dbReference type="GO" id="GO:0005829">
    <property type="term" value="C:cytosol"/>
    <property type="evidence" value="ECO:0007669"/>
    <property type="project" value="TreeGrafter"/>
</dbReference>
<feature type="domain" description="Response regulatory" evidence="8">
    <location>
        <begin position="2"/>
        <end position="116"/>
    </location>
</feature>
<dbReference type="Proteomes" id="UP000243180">
    <property type="component" value="Chromosome"/>
</dbReference>
<dbReference type="PANTHER" id="PTHR48111:SF71">
    <property type="entry name" value="TRANSCRIPTIONAL REGULATORY PROTEIN PHOP"/>
    <property type="match status" value="1"/>
</dbReference>
<evidence type="ECO:0000313" key="10">
    <source>
        <dbReference type="EMBL" id="BAV34878.1"/>
    </source>
</evidence>
<organism evidence="10 11">
    <name type="scientific">Sulfuricaulis limicola</name>
    <dbReference type="NCBI Taxonomy" id="1620215"/>
    <lineage>
        <taxon>Bacteria</taxon>
        <taxon>Pseudomonadati</taxon>
        <taxon>Pseudomonadota</taxon>
        <taxon>Gammaproteobacteria</taxon>
        <taxon>Acidiferrobacterales</taxon>
        <taxon>Acidiferrobacteraceae</taxon>
        <taxon>Sulfuricaulis</taxon>
    </lineage>
</organism>
<dbReference type="InParanoid" id="A0A1B4XJ98"/>
<feature type="modified residue" description="4-aspartylphosphate" evidence="6">
    <location>
        <position position="51"/>
    </location>
</feature>
<keyword evidence="3" id="KW-0805">Transcription regulation</keyword>
<evidence type="ECO:0000256" key="6">
    <source>
        <dbReference type="PROSITE-ProRule" id="PRU00169"/>
    </source>
</evidence>
<dbReference type="InterPro" id="IPR001789">
    <property type="entry name" value="Sig_transdc_resp-reg_receiver"/>
</dbReference>
<gene>
    <name evidence="10" type="ORF">SCL_2601</name>
</gene>
<dbReference type="RefSeq" id="WP_096361576.1">
    <property type="nucleotide sequence ID" value="NZ_AP014879.1"/>
</dbReference>
<dbReference type="KEGG" id="slim:SCL_2601"/>
<evidence type="ECO:0000313" key="11">
    <source>
        <dbReference type="Proteomes" id="UP000243180"/>
    </source>
</evidence>
<name>A0A1B4XJ98_9GAMM</name>
<proteinExistence type="predicted"/>
<keyword evidence="11" id="KW-1185">Reference proteome</keyword>
<accession>A0A1B4XJ98</accession>
<dbReference type="Pfam" id="PF00486">
    <property type="entry name" value="Trans_reg_C"/>
    <property type="match status" value="1"/>
</dbReference>
<keyword evidence="5" id="KW-0804">Transcription</keyword>
<keyword evidence="2" id="KW-0902">Two-component regulatory system</keyword>
<evidence type="ECO:0000256" key="7">
    <source>
        <dbReference type="PROSITE-ProRule" id="PRU01091"/>
    </source>
</evidence>
<dbReference type="Gene3D" id="3.40.50.2300">
    <property type="match status" value="1"/>
</dbReference>
<dbReference type="SUPFAM" id="SSF46894">
    <property type="entry name" value="C-terminal effector domain of the bipartite response regulators"/>
    <property type="match status" value="1"/>
</dbReference>
<dbReference type="FunCoup" id="A0A1B4XJ98">
    <property type="interactions" value="77"/>
</dbReference>
<dbReference type="InterPro" id="IPR011006">
    <property type="entry name" value="CheY-like_superfamily"/>
</dbReference>
<keyword evidence="1 6" id="KW-0597">Phosphoprotein</keyword>
<dbReference type="InterPro" id="IPR039420">
    <property type="entry name" value="WalR-like"/>
</dbReference>
<dbReference type="GO" id="GO:0000156">
    <property type="term" value="F:phosphorelay response regulator activity"/>
    <property type="evidence" value="ECO:0007669"/>
    <property type="project" value="TreeGrafter"/>
</dbReference>
<keyword evidence="4 7" id="KW-0238">DNA-binding</keyword>
<dbReference type="PROSITE" id="PS51755">
    <property type="entry name" value="OMPR_PHOB"/>
    <property type="match status" value="1"/>
</dbReference>
<sequence length="227" mass="25571">MRLLVIEDETSLRRQLCEQLRAAGHAVDDAATGKDGLAHGREYPIDLAVVDIGLPDISGIEVIRAWRKQDKRFPVLILTARGRWQDKVEGLEAGADDYLVKPFYVEELLARVNALLRRAAGLAQPVVSCGPITLDTAAQAVRVDKRALDLTAYEYKVLEYLMLHAGEVVSKTTLTEHVYDQDFDRDSNVIEVFIGRLRKKLDPDDRFKPIETLRGRGYRFTLPCGRP</sequence>
<protein>
    <submittedName>
        <fullName evidence="10">Transcriptional regulator</fullName>
    </submittedName>
</protein>
<dbReference type="EMBL" id="AP014879">
    <property type="protein sequence ID" value="BAV34878.1"/>
    <property type="molecule type" value="Genomic_DNA"/>
</dbReference>
<dbReference type="CDD" id="cd00383">
    <property type="entry name" value="trans_reg_C"/>
    <property type="match status" value="1"/>
</dbReference>
<dbReference type="AlphaFoldDB" id="A0A1B4XJ98"/>
<evidence type="ECO:0000256" key="1">
    <source>
        <dbReference type="ARBA" id="ARBA00022553"/>
    </source>
</evidence>
<dbReference type="InterPro" id="IPR016032">
    <property type="entry name" value="Sig_transdc_resp-reg_C-effctor"/>
</dbReference>
<dbReference type="Gene3D" id="1.10.10.10">
    <property type="entry name" value="Winged helix-like DNA-binding domain superfamily/Winged helix DNA-binding domain"/>
    <property type="match status" value="1"/>
</dbReference>
<dbReference type="Pfam" id="PF00072">
    <property type="entry name" value="Response_reg"/>
    <property type="match status" value="1"/>
</dbReference>
<dbReference type="SUPFAM" id="SSF52172">
    <property type="entry name" value="CheY-like"/>
    <property type="match status" value="1"/>
</dbReference>
<dbReference type="CDD" id="cd19934">
    <property type="entry name" value="REC_OmpR_EcPhoP-like"/>
    <property type="match status" value="1"/>
</dbReference>
<dbReference type="GO" id="GO:0000976">
    <property type="term" value="F:transcription cis-regulatory region binding"/>
    <property type="evidence" value="ECO:0007669"/>
    <property type="project" value="TreeGrafter"/>
</dbReference>
<dbReference type="SMART" id="SM00862">
    <property type="entry name" value="Trans_reg_C"/>
    <property type="match status" value="1"/>
</dbReference>
<dbReference type="PANTHER" id="PTHR48111">
    <property type="entry name" value="REGULATOR OF RPOS"/>
    <property type="match status" value="1"/>
</dbReference>
<dbReference type="PROSITE" id="PS50110">
    <property type="entry name" value="RESPONSE_REGULATORY"/>
    <property type="match status" value="1"/>
</dbReference>
<evidence type="ECO:0000259" key="9">
    <source>
        <dbReference type="PROSITE" id="PS51755"/>
    </source>
</evidence>
<dbReference type="FunFam" id="1.10.10.10:FF:000005">
    <property type="entry name" value="Two-component system response regulator"/>
    <property type="match status" value="1"/>
</dbReference>
<evidence type="ECO:0000259" key="8">
    <source>
        <dbReference type="PROSITE" id="PS50110"/>
    </source>
</evidence>
<dbReference type="InterPro" id="IPR001867">
    <property type="entry name" value="OmpR/PhoB-type_DNA-bd"/>
</dbReference>
<dbReference type="GO" id="GO:0006355">
    <property type="term" value="P:regulation of DNA-templated transcription"/>
    <property type="evidence" value="ECO:0007669"/>
    <property type="project" value="InterPro"/>
</dbReference>
<dbReference type="GO" id="GO:0032993">
    <property type="term" value="C:protein-DNA complex"/>
    <property type="evidence" value="ECO:0007669"/>
    <property type="project" value="TreeGrafter"/>
</dbReference>
<dbReference type="OrthoDB" id="9802426at2"/>
<dbReference type="Gene3D" id="6.10.250.690">
    <property type="match status" value="1"/>
</dbReference>
<dbReference type="FunFam" id="3.40.50.2300:FF:000002">
    <property type="entry name" value="DNA-binding response regulator PhoP"/>
    <property type="match status" value="1"/>
</dbReference>
<reference evidence="10 11" key="1">
    <citation type="submission" date="2015-05" db="EMBL/GenBank/DDBJ databases">
        <title>Complete genome sequence of a sulfur-oxidizing gammaproteobacterium strain HA5.</title>
        <authorList>
            <person name="Miura A."/>
            <person name="Kojima H."/>
            <person name="Fukui M."/>
        </authorList>
    </citation>
    <scope>NUCLEOTIDE SEQUENCE [LARGE SCALE GENOMIC DNA]</scope>
    <source>
        <strain evidence="10 11">HA5</strain>
    </source>
</reference>
<evidence type="ECO:0000256" key="2">
    <source>
        <dbReference type="ARBA" id="ARBA00023012"/>
    </source>
</evidence>
<evidence type="ECO:0000256" key="3">
    <source>
        <dbReference type="ARBA" id="ARBA00023015"/>
    </source>
</evidence>